<keyword evidence="2" id="KW-0472">Membrane</keyword>
<dbReference type="AlphaFoldDB" id="A0A7S2H958"/>
<keyword evidence="2" id="KW-1133">Transmembrane helix</keyword>
<feature type="region of interest" description="Disordered" evidence="1">
    <location>
        <begin position="124"/>
        <end position="155"/>
    </location>
</feature>
<gene>
    <name evidence="3" type="ORF">CBRE1094_LOCUS25683</name>
</gene>
<evidence type="ECO:0000256" key="1">
    <source>
        <dbReference type="SAM" id="MobiDB-lite"/>
    </source>
</evidence>
<sequence>MSERSSSSGGSSGGSGSDTDGLSGLVKAHLGAPGLISVSAAECSGGSKGPSMERTYSSFTEVLYVREHSTRGALLAFIQGSATLNVPLHNLSTELLIAYRLCNSSLNAIPLELAPLVAAYSASHPQRPRSSSQPSNSALRTQHVEHESSGGLISNGQVSNGQQQVVLQQPPPLLCASGRPPPCDRRSGDVVVERTRLTALRAKIGSTSHLALLAAAFVLAAAAIGTISTCAWTLHRYRQYHVVFTG</sequence>
<evidence type="ECO:0000313" key="3">
    <source>
        <dbReference type="EMBL" id="CAD9484076.1"/>
    </source>
</evidence>
<feature type="compositionally biased region" description="Low complexity" evidence="1">
    <location>
        <begin position="124"/>
        <end position="138"/>
    </location>
</feature>
<name>A0A7S2H958_9EUKA</name>
<protein>
    <submittedName>
        <fullName evidence="3">Uncharacterized protein</fullName>
    </submittedName>
</protein>
<feature type="transmembrane region" description="Helical" evidence="2">
    <location>
        <begin position="210"/>
        <end position="234"/>
    </location>
</feature>
<evidence type="ECO:0000256" key="2">
    <source>
        <dbReference type="SAM" id="Phobius"/>
    </source>
</evidence>
<dbReference type="EMBL" id="HBGU01047209">
    <property type="protein sequence ID" value="CAD9484076.1"/>
    <property type="molecule type" value="Transcribed_RNA"/>
</dbReference>
<reference evidence="3" key="1">
    <citation type="submission" date="2021-01" db="EMBL/GenBank/DDBJ databases">
        <authorList>
            <person name="Corre E."/>
            <person name="Pelletier E."/>
            <person name="Niang G."/>
            <person name="Scheremetjew M."/>
            <person name="Finn R."/>
            <person name="Kale V."/>
            <person name="Holt S."/>
            <person name="Cochrane G."/>
            <person name="Meng A."/>
            <person name="Brown T."/>
            <person name="Cohen L."/>
        </authorList>
    </citation>
    <scope>NUCLEOTIDE SEQUENCE</scope>
    <source>
        <strain evidence="3">UTEX LB 985</strain>
    </source>
</reference>
<organism evidence="3">
    <name type="scientific">Haptolina brevifila</name>
    <dbReference type="NCBI Taxonomy" id="156173"/>
    <lineage>
        <taxon>Eukaryota</taxon>
        <taxon>Haptista</taxon>
        <taxon>Haptophyta</taxon>
        <taxon>Prymnesiophyceae</taxon>
        <taxon>Prymnesiales</taxon>
        <taxon>Prymnesiaceae</taxon>
        <taxon>Haptolina</taxon>
    </lineage>
</organism>
<proteinExistence type="predicted"/>
<keyword evidence="2" id="KW-0812">Transmembrane</keyword>
<accession>A0A7S2H958</accession>